<proteinExistence type="predicted"/>
<feature type="domain" description="Isochorismatase-like" evidence="2">
    <location>
        <begin position="10"/>
        <end position="148"/>
    </location>
</feature>
<organism evidence="3 4">
    <name type="scientific">Ewingella americana</name>
    <dbReference type="NCBI Taxonomy" id="41202"/>
    <lineage>
        <taxon>Bacteria</taxon>
        <taxon>Pseudomonadati</taxon>
        <taxon>Pseudomonadota</taxon>
        <taxon>Gammaproteobacteria</taxon>
        <taxon>Enterobacterales</taxon>
        <taxon>Yersiniaceae</taxon>
        <taxon>Ewingella</taxon>
    </lineage>
</organism>
<evidence type="ECO:0000256" key="1">
    <source>
        <dbReference type="ARBA" id="ARBA00022801"/>
    </source>
</evidence>
<dbReference type="PANTHER" id="PTHR43540">
    <property type="entry name" value="PEROXYUREIDOACRYLATE/UREIDOACRYLATE AMIDOHYDROLASE-RELATED"/>
    <property type="match status" value="1"/>
</dbReference>
<accession>A0A502GTJ3</accession>
<evidence type="ECO:0000259" key="2">
    <source>
        <dbReference type="Pfam" id="PF00857"/>
    </source>
</evidence>
<gene>
    <name evidence="3" type="ORF">EAH77_05625</name>
</gene>
<name>A0A502GTJ3_9GAMM</name>
<protein>
    <submittedName>
        <fullName evidence="3">Isochorismatase family protein</fullName>
    </submittedName>
</protein>
<dbReference type="OrthoDB" id="1157330at2"/>
<dbReference type="InterPro" id="IPR050272">
    <property type="entry name" value="Isochorismatase-like_hydrls"/>
</dbReference>
<comment type="caution">
    <text evidence="3">The sequence shown here is derived from an EMBL/GenBank/DDBJ whole genome shotgun (WGS) entry which is preliminary data.</text>
</comment>
<evidence type="ECO:0000313" key="3">
    <source>
        <dbReference type="EMBL" id="TPG64296.1"/>
    </source>
</evidence>
<dbReference type="RefSeq" id="WP_140470805.1">
    <property type="nucleotide sequence ID" value="NZ_RCZD01000002.1"/>
</dbReference>
<dbReference type="PANTHER" id="PTHR43540:SF14">
    <property type="entry name" value="ISOCHORISMATASE"/>
    <property type="match status" value="1"/>
</dbReference>
<dbReference type="InterPro" id="IPR036380">
    <property type="entry name" value="Isochorismatase-like_sf"/>
</dbReference>
<evidence type="ECO:0000313" key="4">
    <source>
        <dbReference type="Proteomes" id="UP000317663"/>
    </source>
</evidence>
<dbReference type="EMBL" id="RCZD01000002">
    <property type="protein sequence ID" value="TPG64296.1"/>
    <property type="molecule type" value="Genomic_DNA"/>
</dbReference>
<dbReference type="GO" id="GO:0016787">
    <property type="term" value="F:hydrolase activity"/>
    <property type="evidence" value="ECO:0007669"/>
    <property type="project" value="UniProtKB-KW"/>
</dbReference>
<dbReference type="AlphaFoldDB" id="A0A502GTJ3"/>
<dbReference type="InterPro" id="IPR000868">
    <property type="entry name" value="Isochorismatase-like_dom"/>
</dbReference>
<reference evidence="3 4" key="1">
    <citation type="journal article" date="2019" name="Environ. Microbiol.">
        <title>Species interactions and distinct microbial communities in high Arctic permafrost affected cryosols are associated with the CH4 and CO2 gas fluxes.</title>
        <authorList>
            <person name="Altshuler I."/>
            <person name="Hamel J."/>
            <person name="Turney S."/>
            <person name="Magnuson E."/>
            <person name="Levesque R."/>
            <person name="Greer C."/>
            <person name="Whyte L.G."/>
        </authorList>
    </citation>
    <scope>NUCLEOTIDE SEQUENCE [LARGE SCALE GENOMIC DNA]</scope>
    <source>
        <strain evidence="3 4">E4</strain>
    </source>
</reference>
<sequence>MNPSYPVKKALVIIDMQNGLYFAEPAAYMKEHVLKNINFLIREFRRRNEPVIFVQHTGPKDSPIEQGKAAWQLVSEMESNPATDLIFSKFKASIFTETPLLEWLTHHGITDLCIAGMKTQYCVDTACRAASGFGFNVVLASDAHTCMDTPALTAQQIINHHNMTLSGPFARVKSTAEIVGTDIA</sequence>
<dbReference type="SUPFAM" id="SSF52499">
    <property type="entry name" value="Isochorismatase-like hydrolases"/>
    <property type="match status" value="1"/>
</dbReference>
<keyword evidence="1" id="KW-0378">Hydrolase</keyword>
<dbReference type="Gene3D" id="3.40.50.850">
    <property type="entry name" value="Isochorismatase-like"/>
    <property type="match status" value="1"/>
</dbReference>
<dbReference type="Proteomes" id="UP000317663">
    <property type="component" value="Unassembled WGS sequence"/>
</dbReference>
<dbReference type="Pfam" id="PF00857">
    <property type="entry name" value="Isochorismatase"/>
    <property type="match status" value="1"/>
</dbReference>
<keyword evidence="4" id="KW-1185">Reference proteome</keyword>